<evidence type="ECO:0000256" key="1">
    <source>
        <dbReference type="SAM" id="MobiDB-lite"/>
    </source>
</evidence>
<dbReference type="InterPro" id="IPR028013">
    <property type="entry name" value="DUF4437"/>
</dbReference>
<evidence type="ECO:0000313" key="3">
    <source>
        <dbReference type="Proteomes" id="UP000016762"/>
    </source>
</evidence>
<evidence type="ECO:0000313" key="2">
    <source>
        <dbReference type="EMBL" id="ERL47373.1"/>
    </source>
</evidence>
<reference evidence="2 3" key="1">
    <citation type="journal article" date="2014" name="FEMS Microbiol. Ecol.">
        <title>Genomic differentiation among two strains of the PS1 clade isolated from geographically separated marine habitats.</title>
        <authorList>
            <person name="Jimenez-Infante F."/>
            <person name="Ngugi D.K."/>
            <person name="Alam I."/>
            <person name="Rashid M."/>
            <person name="Baalawi W."/>
            <person name="Kamau A.A."/>
            <person name="Bajic V.B."/>
            <person name="Stingl U."/>
        </authorList>
    </citation>
    <scope>NUCLEOTIDE SEQUENCE [LARGE SCALE GENOMIC DNA]</scope>
    <source>
        <strain evidence="2 3">RS24</strain>
    </source>
</reference>
<dbReference type="RefSeq" id="WP_021776391.1">
    <property type="nucleotide sequence ID" value="NZ_AWXE01000001.1"/>
</dbReference>
<name>U2WV34_9PROT</name>
<dbReference type="Proteomes" id="UP000016762">
    <property type="component" value="Unassembled WGS sequence"/>
</dbReference>
<dbReference type="AlphaFoldDB" id="U2WV34"/>
<dbReference type="OrthoDB" id="9793147at2"/>
<keyword evidence="2" id="KW-0456">Lyase</keyword>
<dbReference type="eggNOG" id="COG0803">
    <property type="taxonomic scope" value="Bacteria"/>
</dbReference>
<dbReference type="SUPFAM" id="SSF51182">
    <property type="entry name" value="RmlC-like cupins"/>
    <property type="match status" value="2"/>
</dbReference>
<protein>
    <submittedName>
        <fullName evidence="2">3-isopropylmalate dehydratase small subunit protein</fullName>
        <ecNumber evidence="2">4.2.1.33</ecNumber>
    </submittedName>
</protein>
<proteinExistence type="predicted"/>
<comment type="caution">
    <text evidence="2">The sequence shown here is derived from an EMBL/GenBank/DDBJ whole genome shotgun (WGS) entry which is preliminary data.</text>
</comment>
<keyword evidence="3" id="KW-1185">Reference proteome</keyword>
<dbReference type="Gene3D" id="2.60.120.10">
    <property type="entry name" value="Jelly Rolls"/>
    <property type="match status" value="1"/>
</dbReference>
<dbReference type="Pfam" id="PF14499">
    <property type="entry name" value="DUF4437"/>
    <property type="match status" value="1"/>
</dbReference>
<dbReference type="EMBL" id="AWXE01000001">
    <property type="protein sequence ID" value="ERL47373.1"/>
    <property type="molecule type" value="Genomic_DNA"/>
</dbReference>
<dbReference type="EC" id="4.2.1.33" evidence="2"/>
<dbReference type="InterPro" id="IPR014710">
    <property type="entry name" value="RmlC-like_jellyroll"/>
</dbReference>
<feature type="region of interest" description="Disordered" evidence="1">
    <location>
        <begin position="276"/>
        <end position="337"/>
    </location>
</feature>
<dbReference type="GO" id="GO:0003861">
    <property type="term" value="F:3-isopropylmalate dehydratase activity"/>
    <property type="evidence" value="ECO:0007669"/>
    <property type="project" value="UniProtKB-EC"/>
</dbReference>
<dbReference type="InterPro" id="IPR011051">
    <property type="entry name" value="RmlC_Cupin_sf"/>
</dbReference>
<feature type="compositionally biased region" description="Basic residues" evidence="1">
    <location>
        <begin position="318"/>
        <end position="331"/>
    </location>
</feature>
<gene>
    <name evidence="2" type="primary">leuD</name>
    <name evidence="2" type="ORF">RS24_00311</name>
</gene>
<organism evidence="2 3">
    <name type="scientific">Candidatus Micropelagius thuwalensis</name>
    <dbReference type="NCBI Taxonomy" id="1397666"/>
    <lineage>
        <taxon>Bacteria</taxon>
        <taxon>Pseudomonadati</taxon>
        <taxon>Pseudomonadota</taxon>
        <taxon>Alphaproteobacteria</taxon>
        <taxon>PS1 clade</taxon>
        <taxon>Candidatus Micropelagius</taxon>
    </lineage>
</organism>
<dbReference type="STRING" id="1397666.RS24_00311"/>
<sequence>MARPHIEPFVELNEDFKKLDLPKLSGGMHYKVMSMDTDTGACSLKMRFDGGYKRKPGMSYSDMEMFVLNGAIKIGDTLCREGHYMFVPAGYALPAWEVDQGAEALVFYNDSEPSFEEGDVSHPLCLKEGYISLNSYEDAPYTSGSIVSPSTATGLFLKMLRFDPLTEAMTFLYTMAPEYIQDNISYHDCCEESYHIWGTSWMMQFGDLPTGGYFWRPPYINHGSFRSKYGCIALGRTDTKLHNYFHYNPWSSPDENKLRAAAHFYRHRPQLYKWVHSDDGHNHPHGPVGELTPPPDFQYPEYADEAHVKNPHDLPHNEHHHHNHSHKHGHDHSHESD</sequence>
<feature type="compositionally biased region" description="Basic and acidic residues" evidence="1">
    <location>
        <begin position="304"/>
        <end position="317"/>
    </location>
</feature>
<accession>U2WV34</accession>